<comment type="caution">
    <text evidence="1">The sequence shown here is derived from an EMBL/GenBank/DDBJ whole genome shotgun (WGS) entry which is preliminary data.</text>
</comment>
<protein>
    <submittedName>
        <fullName evidence="1">Ornithine-acyl-ACP acyltransferase</fullName>
    </submittedName>
</protein>
<gene>
    <name evidence="1" type="ORF">DCS45_12785</name>
</gene>
<proteinExistence type="predicted"/>
<keyword evidence="1" id="KW-0808">Transferase</keyword>
<keyword evidence="1" id="KW-0012">Acyltransferase</keyword>
<dbReference type="GO" id="GO:0016746">
    <property type="term" value="F:acyltransferase activity"/>
    <property type="evidence" value="ECO:0007669"/>
    <property type="project" value="UniProtKB-KW"/>
</dbReference>
<dbReference type="Proteomes" id="UP000264719">
    <property type="component" value="Unassembled WGS sequence"/>
</dbReference>
<dbReference type="AlphaFoldDB" id="A0A348WDX0"/>
<evidence type="ECO:0000313" key="1">
    <source>
        <dbReference type="EMBL" id="HAR52732.1"/>
    </source>
</evidence>
<dbReference type="EMBL" id="DMVW01000123">
    <property type="protein sequence ID" value="HAR52732.1"/>
    <property type="molecule type" value="Genomic_DNA"/>
</dbReference>
<accession>A0A348WDX0</accession>
<sequence>AFNTIDVCLIMDTERMCSARKSIYSREVAE</sequence>
<feature type="non-terminal residue" evidence="1">
    <location>
        <position position="1"/>
    </location>
</feature>
<reference evidence="1 2" key="1">
    <citation type="journal article" date="2018" name="Nat. Biotechnol.">
        <title>A standardized bacterial taxonomy based on genome phylogeny substantially revises the tree of life.</title>
        <authorList>
            <person name="Parks D.H."/>
            <person name="Chuvochina M."/>
            <person name="Waite D.W."/>
            <person name="Rinke C."/>
            <person name="Skarshewski A."/>
            <person name="Chaumeil P.A."/>
            <person name="Hugenholtz P."/>
        </authorList>
    </citation>
    <scope>NUCLEOTIDE SEQUENCE [LARGE SCALE GENOMIC DNA]</scope>
    <source>
        <strain evidence="1">UBA9169</strain>
    </source>
</reference>
<evidence type="ECO:0000313" key="2">
    <source>
        <dbReference type="Proteomes" id="UP000264719"/>
    </source>
</evidence>
<organism evidence="1 2">
    <name type="scientific">Roseovarius nubinhibens</name>
    <dbReference type="NCBI Taxonomy" id="314263"/>
    <lineage>
        <taxon>Bacteria</taxon>
        <taxon>Pseudomonadati</taxon>
        <taxon>Pseudomonadota</taxon>
        <taxon>Alphaproteobacteria</taxon>
        <taxon>Rhodobacterales</taxon>
        <taxon>Roseobacteraceae</taxon>
        <taxon>Roseovarius</taxon>
    </lineage>
</organism>
<name>A0A348WDX0_9RHOB</name>